<keyword evidence="3" id="KW-0460">Magnesium</keyword>
<proteinExistence type="predicted"/>
<dbReference type="InterPro" id="IPR025877">
    <property type="entry name" value="MobA-like_NTP_Trfase"/>
</dbReference>
<dbReference type="InterPro" id="IPR050065">
    <property type="entry name" value="GlmU-like"/>
</dbReference>
<name>K6YQ19_9ALTE</name>
<sequence>MKALILAAGRGSRMKGLTENSPKCLVKLNGKSLLTYQLTALREAGITEIGIVTGYRREMLVSSELIEFYNERWNKTNMVSSLNCAYEWLQADDCIVSYSDIFYDASAVNSLIEAQADIAITYDPNWLEIWSRRFEDPLSDAETFIMNDKNELCEIGNQPKLVDQVHGQYMGLLKFTPKGLDIIAKLHQGLSADLQDKMHMTGALQKVIESKVLAIKAVPYLGRWGEVDSEDDLACYQ</sequence>
<dbReference type="PANTHER" id="PTHR43584:SF8">
    <property type="entry name" value="N-ACETYLMURAMATE ALPHA-1-PHOSPHATE URIDYLYLTRANSFERASE"/>
    <property type="match status" value="1"/>
</dbReference>
<keyword evidence="6" id="KW-1185">Reference proteome</keyword>
<dbReference type="AlphaFoldDB" id="K6YQ19"/>
<dbReference type="Pfam" id="PF12804">
    <property type="entry name" value="NTP_transf_3"/>
    <property type="match status" value="1"/>
</dbReference>
<organism evidence="5 6">
    <name type="scientific">Paraglaciecola arctica BSs20135</name>
    <dbReference type="NCBI Taxonomy" id="493475"/>
    <lineage>
        <taxon>Bacteria</taxon>
        <taxon>Pseudomonadati</taxon>
        <taxon>Pseudomonadota</taxon>
        <taxon>Gammaproteobacteria</taxon>
        <taxon>Alteromonadales</taxon>
        <taxon>Alteromonadaceae</taxon>
        <taxon>Paraglaciecola</taxon>
    </lineage>
</organism>
<dbReference type="eggNOG" id="COG1213">
    <property type="taxonomic scope" value="Bacteria"/>
</dbReference>
<evidence type="ECO:0000259" key="4">
    <source>
        <dbReference type="Pfam" id="PF12804"/>
    </source>
</evidence>
<dbReference type="Gene3D" id="3.90.550.10">
    <property type="entry name" value="Spore Coat Polysaccharide Biosynthesis Protein SpsA, Chain A"/>
    <property type="match status" value="1"/>
</dbReference>
<dbReference type="PANTHER" id="PTHR43584">
    <property type="entry name" value="NUCLEOTIDYL TRANSFERASE"/>
    <property type="match status" value="1"/>
</dbReference>
<evidence type="ECO:0000256" key="3">
    <source>
        <dbReference type="ARBA" id="ARBA00022842"/>
    </source>
</evidence>
<reference evidence="5 6" key="1">
    <citation type="journal article" date="2017" name="Antonie Van Leeuwenhoek">
        <title>Rhizobium rhizosphaerae sp. nov., a novel species isolated from rice rhizosphere.</title>
        <authorList>
            <person name="Zhao J.J."/>
            <person name="Zhang J."/>
            <person name="Zhang R.J."/>
            <person name="Zhang C.W."/>
            <person name="Yin H.Q."/>
            <person name="Zhang X.X."/>
        </authorList>
    </citation>
    <scope>NUCLEOTIDE SEQUENCE [LARGE SCALE GENOMIC DNA]</scope>
    <source>
        <strain evidence="5 6">BSs20135</strain>
    </source>
</reference>
<dbReference type="CDD" id="cd02523">
    <property type="entry name" value="PC_cytidylyltransferase"/>
    <property type="match status" value="1"/>
</dbReference>
<evidence type="ECO:0000313" key="6">
    <source>
        <dbReference type="Proteomes" id="UP000006327"/>
    </source>
</evidence>
<dbReference type="InterPro" id="IPR029044">
    <property type="entry name" value="Nucleotide-diphossugar_trans"/>
</dbReference>
<keyword evidence="1 5" id="KW-0808">Transferase</keyword>
<dbReference type="STRING" id="493475.GARC_1767"/>
<evidence type="ECO:0000256" key="1">
    <source>
        <dbReference type="ARBA" id="ARBA00022679"/>
    </source>
</evidence>
<comment type="caution">
    <text evidence="5">The sequence shown here is derived from an EMBL/GenBank/DDBJ whole genome shotgun (WGS) entry which is preliminary data.</text>
</comment>
<accession>K6YQ19</accession>
<feature type="domain" description="MobA-like NTP transferase" evidence="4">
    <location>
        <begin position="3"/>
        <end position="122"/>
    </location>
</feature>
<gene>
    <name evidence="5" type="ORF">GARC_1767</name>
</gene>
<dbReference type="RefSeq" id="WP_007618864.1">
    <property type="nucleotide sequence ID" value="NZ_BAEO01000024.1"/>
</dbReference>
<dbReference type="SUPFAM" id="SSF53448">
    <property type="entry name" value="Nucleotide-diphospho-sugar transferases"/>
    <property type="match status" value="1"/>
</dbReference>
<dbReference type="GO" id="GO:0016779">
    <property type="term" value="F:nucleotidyltransferase activity"/>
    <property type="evidence" value="ECO:0007669"/>
    <property type="project" value="UniProtKB-KW"/>
</dbReference>
<protein>
    <submittedName>
        <fullName evidence="5">Nucleotidyl transferase</fullName>
    </submittedName>
</protein>
<evidence type="ECO:0000256" key="2">
    <source>
        <dbReference type="ARBA" id="ARBA00022695"/>
    </source>
</evidence>
<dbReference type="Proteomes" id="UP000006327">
    <property type="component" value="Unassembled WGS sequence"/>
</dbReference>
<dbReference type="EMBL" id="BAEO01000024">
    <property type="protein sequence ID" value="GAC18738.1"/>
    <property type="molecule type" value="Genomic_DNA"/>
</dbReference>
<evidence type="ECO:0000313" key="5">
    <source>
        <dbReference type="EMBL" id="GAC18738.1"/>
    </source>
</evidence>
<keyword evidence="2" id="KW-0548">Nucleotidyltransferase</keyword>
<dbReference type="OrthoDB" id="9788272at2"/>